<dbReference type="PROSITE" id="PS01184">
    <property type="entry name" value="UBIE_2"/>
    <property type="match status" value="1"/>
</dbReference>
<dbReference type="Gene3D" id="3.40.50.150">
    <property type="entry name" value="Vaccinia Virus protein VP39"/>
    <property type="match status" value="1"/>
</dbReference>
<sequence>MGNCSCRSNTNNKLESGEEHDTQDMSPTAEKRRLSSKKPVLPTLPGFNEDENSRYPLYDNDDIISHSQLQHNIHRYIWQNNFSSPVDDLLRKGSARVLEIGCGDGIWTIDLAKEFTWSLFTGVDAHQKFDQRVEQTNVTFLKADVLDGLPFESNYFDLVFMRFLSFSERQWLEKVANEIVRVCKPGGWVEIMDCTNQYAPKGSATSQLEIVYYEYLKSKNPDLMLNPRYEDYLRSTNKITVIKREEKRITLGKGGGKIGPLLVQNIIATWEQSKKTLSELMGVSEKEFDNLIRTFQKETNDLKTSTRYVRIYVILIDMNVSKINENENENKIVITS</sequence>
<dbReference type="Pfam" id="PF13649">
    <property type="entry name" value="Methyltransf_25"/>
    <property type="match status" value="1"/>
</dbReference>
<dbReference type="PANTHER" id="PTHR43591">
    <property type="entry name" value="METHYLTRANSFERASE"/>
    <property type="match status" value="1"/>
</dbReference>
<reference evidence="6" key="1">
    <citation type="submission" date="2021-06" db="EMBL/GenBank/DDBJ databases">
        <authorList>
            <person name="Kallberg Y."/>
            <person name="Tangrot J."/>
            <person name="Rosling A."/>
        </authorList>
    </citation>
    <scope>NUCLEOTIDE SEQUENCE</scope>
    <source>
        <strain evidence="6">FL966</strain>
    </source>
</reference>
<dbReference type="AlphaFoldDB" id="A0A9N9GWI4"/>
<evidence type="ECO:0000256" key="4">
    <source>
        <dbReference type="SAM" id="MobiDB-lite"/>
    </source>
</evidence>
<dbReference type="SUPFAM" id="SSF53335">
    <property type="entry name" value="S-adenosyl-L-methionine-dependent methyltransferases"/>
    <property type="match status" value="1"/>
</dbReference>
<keyword evidence="1" id="KW-0489">Methyltransferase</keyword>
<evidence type="ECO:0000259" key="5">
    <source>
        <dbReference type="Pfam" id="PF13649"/>
    </source>
</evidence>
<dbReference type="OrthoDB" id="2013972at2759"/>
<feature type="compositionally biased region" description="Basic and acidic residues" evidence="4">
    <location>
        <begin position="15"/>
        <end position="33"/>
    </location>
</feature>
<dbReference type="InterPro" id="IPR029063">
    <property type="entry name" value="SAM-dependent_MTases_sf"/>
</dbReference>
<evidence type="ECO:0000256" key="3">
    <source>
        <dbReference type="ARBA" id="ARBA00022691"/>
    </source>
</evidence>
<proteinExistence type="predicted"/>
<dbReference type="InterPro" id="IPR023576">
    <property type="entry name" value="UbiE/COQ5_MeTrFase_CS"/>
</dbReference>
<accession>A0A9N9GWI4</accession>
<gene>
    <name evidence="6" type="ORF">CPELLU_LOCUS8357</name>
</gene>
<dbReference type="EMBL" id="CAJVQA010005915">
    <property type="protein sequence ID" value="CAG8630364.1"/>
    <property type="molecule type" value="Genomic_DNA"/>
</dbReference>
<evidence type="ECO:0000256" key="1">
    <source>
        <dbReference type="ARBA" id="ARBA00022603"/>
    </source>
</evidence>
<organism evidence="6 7">
    <name type="scientific">Cetraspora pellucida</name>
    <dbReference type="NCBI Taxonomy" id="1433469"/>
    <lineage>
        <taxon>Eukaryota</taxon>
        <taxon>Fungi</taxon>
        <taxon>Fungi incertae sedis</taxon>
        <taxon>Mucoromycota</taxon>
        <taxon>Glomeromycotina</taxon>
        <taxon>Glomeromycetes</taxon>
        <taxon>Diversisporales</taxon>
        <taxon>Gigasporaceae</taxon>
        <taxon>Cetraspora</taxon>
    </lineage>
</organism>
<feature type="compositionally biased region" description="Polar residues" evidence="4">
    <location>
        <begin position="1"/>
        <end position="14"/>
    </location>
</feature>
<dbReference type="GO" id="GO:0008168">
    <property type="term" value="F:methyltransferase activity"/>
    <property type="evidence" value="ECO:0007669"/>
    <property type="project" value="UniProtKB-KW"/>
</dbReference>
<protein>
    <submittedName>
        <fullName evidence="6">2051_t:CDS:1</fullName>
    </submittedName>
</protein>
<evidence type="ECO:0000313" key="6">
    <source>
        <dbReference type="EMBL" id="CAG8630364.1"/>
    </source>
</evidence>
<keyword evidence="2" id="KW-0808">Transferase</keyword>
<keyword evidence="7" id="KW-1185">Reference proteome</keyword>
<dbReference type="GO" id="GO:0032259">
    <property type="term" value="P:methylation"/>
    <property type="evidence" value="ECO:0007669"/>
    <property type="project" value="UniProtKB-KW"/>
</dbReference>
<comment type="caution">
    <text evidence="6">The sequence shown here is derived from an EMBL/GenBank/DDBJ whole genome shotgun (WGS) entry which is preliminary data.</text>
</comment>
<name>A0A9N9GWI4_9GLOM</name>
<evidence type="ECO:0000313" key="7">
    <source>
        <dbReference type="Proteomes" id="UP000789759"/>
    </source>
</evidence>
<evidence type="ECO:0000256" key="2">
    <source>
        <dbReference type="ARBA" id="ARBA00022679"/>
    </source>
</evidence>
<dbReference type="PANTHER" id="PTHR43591:SF24">
    <property type="entry name" value="2-METHOXY-6-POLYPRENYL-1,4-BENZOQUINOL METHYLASE, MITOCHONDRIAL"/>
    <property type="match status" value="1"/>
</dbReference>
<dbReference type="InterPro" id="IPR041698">
    <property type="entry name" value="Methyltransf_25"/>
</dbReference>
<feature type="domain" description="Methyltransferase" evidence="5">
    <location>
        <begin position="97"/>
        <end position="187"/>
    </location>
</feature>
<dbReference type="Proteomes" id="UP000789759">
    <property type="component" value="Unassembled WGS sequence"/>
</dbReference>
<dbReference type="CDD" id="cd02440">
    <property type="entry name" value="AdoMet_MTases"/>
    <property type="match status" value="1"/>
</dbReference>
<feature type="region of interest" description="Disordered" evidence="4">
    <location>
        <begin position="1"/>
        <end position="53"/>
    </location>
</feature>
<keyword evidence="3" id="KW-0949">S-adenosyl-L-methionine</keyword>